<name>C1B661_RHOOB</name>
<dbReference type="HOGENOM" id="CLU_186133_0_0_11"/>
<dbReference type="KEGG" id="rop:ROP_72250"/>
<dbReference type="PATRIC" id="fig|632772.20.peg.7542"/>
<evidence type="ECO:0008006" key="3">
    <source>
        <dbReference type="Google" id="ProtNLM"/>
    </source>
</evidence>
<accession>C1B661</accession>
<proteinExistence type="predicted"/>
<dbReference type="STRING" id="632772.ROP_72250"/>
<dbReference type="OrthoDB" id="4562844at2"/>
<dbReference type="AlphaFoldDB" id="C1B661"/>
<dbReference type="EMBL" id="AP011115">
    <property type="protein sequence ID" value="BAH55472.1"/>
    <property type="molecule type" value="Genomic_DNA"/>
</dbReference>
<reference evidence="1 2" key="1">
    <citation type="submission" date="2009-03" db="EMBL/GenBank/DDBJ databases">
        <title>Comparison of the complete genome sequences of Rhodococcus erythropolis PR4 and Rhodococcus opacus B4.</title>
        <authorList>
            <person name="Takarada H."/>
            <person name="Sekine M."/>
            <person name="Hosoyama A."/>
            <person name="Yamada R."/>
            <person name="Fujisawa T."/>
            <person name="Omata S."/>
            <person name="Shimizu A."/>
            <person name="Tsukatani N."/>
            <person name="Tanikawa S."/>
            <person name="Fujita N."/>
            <person name="Harayama S."/>
        </authorList>
    </citation>
    <scope>NUCLEOTIDE SEQUENCE [LARGE SCALE GENOMIC DNA]</scope>
    <source>
        <strain evidence="1 2">B4</strain>
    </source>
</reference>
<evidence type="ECO:0000313" key="1">
    <source>
        <dbReference type="EMBL" id="BAH55472.1"/>
    </source>
</evidence>
<organism evidence="1 2">
    <name type="scientific">Rhodococcus opacus (strain B4)</name>
    <dbReference type="NCBI Taxonomy" id="632772"/>
    <lineage>
        <taxon>Bacteria</taxon>
        <taxon>Bacillati</taxon>
        <taxon>Actinomycetota</taxon>
        <taxon>Actinomycetes</taxon>
        <taxon>Mycobacteriales</taxon>
        <taxon>Nocardiaceae</taxon>
        <taxon>Rhodococcus</taxon>
    </lineage>
</organism>
<sequence>MLGYVIAWAPFGGGDEEILPQFGITPDNFYLRLARILESRSCGGIDFATRNRLREFCAGKLSSFPPNPDRASSIDVRVD</sequence>
<evidence type="ECO:0000313" key="2">
    <source>
        <dbReference type="Proteomes" id="UP000002212"/>
    </source>
</evidence>
<dbReference type="Proteomes" id="UP000002212">
    <property type="component" value="Chromosome"/>
</dbReference>
<gene>
    <name evidence="1" type="ordered locus">ROP_72250</name>
</gene>
<protein>
    <recommendedName>
        <fullName evidence="3">DUF3263 domain-containing protein</fullName>
    </recommendedName>
</protein>